<feature type="compositionally biased region" description="Basic and acidic residues" evidence="1">
    <location>
        <begin position="457"/>
        <end position="466"/>
    </location>
</feature>
<reference evidence="2 3" key="1">
    <citation type="journal article" date="2018" name="Cell">
        <title>The Chara Genome: Secondary Complexity and Implications for Plant Terrestrialization.</title>
        <authorList>
            <person name="Nishiyama T."/>
            <person name="Sakayama H."/>
            <person name="Vries J.D."/>
            <person name="Buschmann H."/>
            <person name="Saint-Marcoux D."/>
            <person name="Ullrich K.K."/>
            <person name="Haas F.B."/>
            <person name="Vanderstraeten L."/>
            <person name="Becker D."/>
            <person name="Lang D."/>
            <person name="Vosolsobe S."/>
            <person name="Rombauts S."/>
            <person name="Wilhelmsson P.K.I."/>
            <person name="Janitza P."/>
            <person name="Kern R."/>
            <person name="Heyl A."/>
            <person name="Rumpler F."/>
            <person name="Villalobos L.I.A.C."/>
            <person name="Clay J.M."/>
            <person name="Skokan R."/>
            <person name="Toyoda A."/>
            <person name="Suzuki Y."/>
            <person name="Kagoshima H."/>
            <person name="Schijlen E."/>
            <person name="Tajeshwar N."/>
            <person name="Catarino B."/>
            <person name="Hetherington A.J."/>
            <person name="Saltykova A."/>
            <person name="Bonnot C."/>
            <person name="Breuninger H."/>
            <person name="Symeonidi A."/>
            <person name="Radhakrishnan G.V."/>
            <person name="Van Nieuwerburgh F."/>
            <person name="Deforce D."/>
            <person name="Chang C."/>
            <person name="Karol K.G."/>
            <person name="Hedrich R."/>
            <person name="Ulvskov P."/>
            <person name="Glockner G."/>
            <person name="Delwiche C.F."/>
            <person name="Petrasek J."/>
            <person name="Van de Peer Y."/>
            <person name="Friml J."/>
            <person name="Beilby M."/>
            <person name="Dolan L."/>
            <person name="Kohara Y."/>
            <person name="Sugano S."/>
            <person name="Fujiyama A."/>
            <person name="Delaux P.-M."/>
            <person name="Quint M."/>
            <person name="TheiBen G."/>
            <person name="Hagemann M."/>
            <person name="Harholt J."/>
            <person name="Dunand C."/>
            <person name="Zachgo S."/>
            <person name="Langdale J."/>
            <person name="Maumus F."/>
            <person name="Straeten D.V.D."/>
            <person name="Gould S.B."/>
            <person name="Rensing S.A."/>
        </authorList>
    </citation>
    <scope>NUCLEOTIDE SEQUENCE [LARGE SCALE GENOMIC DNA]</scope>
    <source>
        <strain evidence="2 3">S276</strain>
    </source>
</reference>
<dbReference type="AlphaFoldDB" id="A0A388L8B6"/>
<dbReference type="SUPFAM" id="SSF53098">
    <property type="entry name" value="Ribonuclease H-like"/>
    <property type="match status" value="1"/>
</dbReference>
<evidence type="ECO:0000313" key="3">
    <source>
        <dbReference type="Proteomes" id="UP000265515"/>
    </source>
</evidence>
<gene>
    <name evidence="2" type="ORF">CBR_g27772</name>
</gene>
<dbReference type="Proteomes" id="UP000265515">
    <property type="component" value="Unassembled WGS sequence"/>
</dbReference>
<feature type="region of interest" description="Disordered" evidence="1">
    <location>
        <begin position="382"/>
        <end position="401"/>
    </location>
</feature>
<name>A0A388L8B6_CHABU</name>
<feature type="compositionally biased region" description="Acidic residues" evidence="1">
    <location>
        <begin position="579"/>
        <end position="594"/>
    </location>
</feature>
<feature type="compositionally biased region" description="Low complexity" evidence="1">
    <location>
        <begin position="555"/>
        <end position="574"/>
    </location>
</feature>
<evidence type="ECO:0008006" key="4">
    <source>
        <dbReference type="Google" id="ProtNLM"/>
    </source>
</evidence>
<evidence type="ECO:0000256" key="1">
    <source>
        <dbReference type="SAM" id="MobiDB-lite"/>
    </source>
</evidence>
<sequence length="605" mass="64584">MTAVWSPLQDFHGKYSTPGHWGEPVEDAEIEQPDFDPVKWGRFQGVEHRILRDVAMLCLGAWTTASPCERNWSTHDFMHTKRLLQRSHERGGFIGAGLPGVGLTDVERRSEDYSRFEPDVMAPGTYDPTEIELEANRLRRQSRGRRLAWAAVVLAHKIRQQGDDTTHGEDVIDDDVSWLSGPYREDGFSDAEAPATVSPADDGIGGNGMGGQVDAATAATQESHQPREPATRSPALAALEGTLQPSFMAGTVEGMSSACPSAAAATFSSPHRAVEYDSEGRLRRRVSFTGPLDLWTASAVCHDAEKDLATYLPRPLSDLPRVDPDAETAGVDCGEPIGGDAAVGEAAAREGGAERKGIMHDLAAAGYSAEEIEQALAGYPGRQRQGTPQQGMRTRHGADGGTALFPPRISAHGRRCHCRPETPQSSSSRFDHSLVASGSQRVSRDKSPGKLQVVAEAKADHRERGGARARGICQDRYARVGRRRGEGRPKGRPPGLGRGVGRAMTRGGGAPQRRAPADGSLRGVHADAAPVTSSSTEDKESIALRITRRHRGEATTRAARASAASSGSSTSASSRDPDFEGGVEEDKEEAEVDADIAAGEGDMSG</sequence>
<dbReference type="InterPro" id="IPR012337">
    <property type="entry name" value="RNaseH-like_sf"/>
</dbReference>
<accession>A0A388L8B6</accession>
<dbReference type="EMBL" id="BFEA01000298">
    <property type="protein sequence ID" value="GBG78546.1"/>
    <property type="molecule type" value="Genomic_DNA"/>
</dbReference>
<evidence type="ECO:0000313" key="2">
    <source>
        <dbReference type="EMBL" id="GBG78546.1"/>
    </source>
</evidence>
<organism evidence="2 3">
    <name type="scientific">Chara braunii</name>
    <name type="common">Braun's stonewort</name>
    <dbReference type="NCBI Taxonomy" id="69332"/>
    <lineage>
        <taxon>Eukaryota</taxon>
        <taxon>Viridiplantae</taxon>
        <taxon>Streptophyta</taxon>
        <taxon>Charophyceae</taxon>
        <taxon>Charales</taxon>
        <taxon>Characeae</taxon>
        <taxon>Chara</taxon>
    </lineage>
</organism>
<feature type="compositionally biased region" description="Low complexity" evidence="1">
    <location>
        <begin position="382"/>
        <end position="392"/>
    </location>
</feature>
<feature type="region of interest" description="Disordered" evidence="1">
    <location>
        <begin position="406"/>
        <end position="605"/>
    </location>
</feature>
<dbReference type="Gramene" id="GBG78546">
    <property type="protein sequence ID" value="GBG78546"/>
    <property type="gene ID" value="CBR_g27772"/>
</dbReference>
<proteinExistence type="predicted"/>
<keyword evidence="3" id="KW-1185">Reference proteome</keyword>
<feature type="compositionally biased region" description="Low complexity" evidence="1">
    <location>
        <begin position="595"/>
        <end position="605"/>
    </location>
</feature>
<comment type="caution">
    <text evidence="2">The sequence shown here is derived from an EMBL/GenBank/DDBJ whole genome shotgun (WGS) entry which is preliminary data.</text>
</comment>
<feature type="region of interest" description="Disordered" evidence="1">
    <location>
        <begin position="187"/>
        <end position="232"/>
    </location>
</feature>
<protein>
    <recommendedName>
        <fullName evidence="4">HAT C-terminal dimerisation domain-containing protein</fullName>
    </recommendedName>
</protein>
<feature type="compositionally biased region" description="Gly residues" evidence="1">
    <location>
        <begin position="494"/>
        <end position="510"/>
    </location>
</feature>